<reference evidence="1 2" key="1">
    <citation type="journal article" date="2019" name="Sci. Rep.">
        <title>Orb-weaving spider Araneus ventricosus genome elucidates the spidroin gene catalogue.</title>
        <authorList>
            <person name="Kono N."/>
            <person name="Nakamura H."/>
            <person name="Ohtoshi R."/>
            <person name="Moran D.A.P."/>
            <person name="Shinohara A."/>
            <person name="Yoshida Y."/>
            <person name="Fujiwara M."/>
            <person name="Mori M."/>
            <person name="Tomita M."/>
            <person name="Arakawa K."/>
        </authorList>
    </citation>
    <scope>NUCLEOTIDE SEQUENCE [LARGE SCALE GENOMIC DNA]</scope>
</reference>
<sequence length="154" mass="17413">MDLLLPVVVTKDLPFSTFESFTCSCNLSLDLPGYGKMKRWCILSSGSVFFLKRFEKRASAEPLSVLKVSSSQQKIFPKAQQIKSLPSSELRTISNPSEGWANRKNPFYSAWNQFKLGFSAFGNPTCRVTKLHFMSSRCLILPVSITPDDKNKHR</sequence>
<dbReference type="AlphaFoldDB" id="A0A4Y2T8C0"/>
<gene>
    <name evidence="1" type="ORF">AVEN_81448_1</name>
</gene>
<organism evidence="1 2">
    <name type="scientific">Araneus ventricosus</name>
    <name type="common">Orbweaver spider</name>
    <name type="synonym">Epeira ventricosa</name>
    <dbReference type="NCBI Taxonomy" id="182803"/>
    <lineage>
        <taxon>Eukaryota</taxon>
        <taxon>Metazoa</taxon>
        <taxon>Ecdysozoa</taxon>
        <taxon>Arthropoda</taxon>
        <taxon>Chelicerata</taxon>
        <taxon>Arachnida</taxon>
        <taxon>Araneae</taxon>
        <taxon>Araneomorphae</taxon>
        <taxon>Entelegynae</taxon>
        <taxon>Araneoidea</taxon>
        <taxon>Araneidae</taxon>
        <taxon>Araneus</taxon>
    </lineage>
</organism>
<keyword evidence="2" id="KW-1185">Reference proteome</keyword>
<accession>A0A4Y2T8C0</accession>
<evidence type="ECO:0000313" key="1">
    <source>
        <dbReference type="EMBL" id="GBN95726.1"/>
    </source>
</evidence>
<dbReference type="Proteomes" id="UP000499080">
    <property type="component" value="Unassembled WGS sequence"/>
</dbReference>
<proteinExistence type="predicted"/>
<evidence type="ECO:0000313" key="2">
    <source>
        <dbReference type="Proteomes" id="UP000499080"/>
    </source>
</evidence>
<dbReference type="EMBL" id="BGPR01026195">
    <property type="protein sequence ID" value="GBN95726.1"/>
    <property type="molecule type" value="Genomic_DNA"/>
</dbReference>
<name>A0A4Y2T8C0_ARAVE</name>
<protein>
    <submittedName>
        <fullName evidence="1">Uncharacterized protein</fullName>
    </submittedName>
</protein>
<comment type="caution">
    <text evidence="1">The sequence shown here is derived from an EMBL/GenBank/DDBJ whole genome shotgun (WGS) entry which is preliminary data.</text>
</comment>